<evidence type="ECO:0000313" key="2">
    <source>
        <dbReference type="Proteomes" id="UP000051166"/>
    </source>
</evidence>
<dbReference type="RefSeq" id="WP_054758157.1">
    <property type="nucleotide sequence ID" value="NZ_AZFQ01000050.1"/>
</dbReference>
<dbReference type="Gene3D" id="3.30.720.20">
    <property type="entry name" value="Protein of unknown function DUF1797"/>
    <property type="match status" value="1"/>
</dbReference>
<accession>A0A0R1UX52</accession>
<comment type="caution">
    <text evidence="1">The sequence shown here is derived from an EMBL/GenBank/DDBJ whole genome shotgun (WGS) entry which is preliminary data.</text>
</comment>
<dbReference type="EMBL" id="AZFQ01000050">
    <property type="protein sequence ID" value="KRL97751.1"/>
    <property type="molecule type" value="Genomic_DNA"/>
</dbReference>
<protein>
    <submittedName>
        <fullName evidence="1">Uncharacterized protein</fullName>
    </submittedName>
</protein>
<gene>
    <name evidence="1" type="ORF">FD50_GL001318</name>
</gene>
<dbReference type="SUPFAM" id="SSF143567">
    <property type="entry name" value="YkuJ-like"/>
    <property type="match status" value="1"/>
</dbReference>
<keyword evidence="2" id="KW-1185">Reference proteome</keyword>
<sequence length="78" mass="9035">MEKSQLAGIISRLEAMVAEDNPAQEQQRRFEKNGQERGVVTYDKESATFILEELPDKQRFEFDNVDLAAIEIYELLND</sequence>
<dbReference type="AlphaFoldDB" id="A0A0R1UX52"/>
<dbReference type="Proteomes" id="UP000051166">
    <property type="component" value="Unassembled WGS sequence"/>
</dbReference>
<proteinExistence type="predicted"/>
<organism evidence="1 2">
    <name type="scientific">Liquorilactobacillus satsumensis DSM 16230 = JCM 12392</name>
    <dbReference type="NCBI Taxonomy" id="1423801"/>
    <lineage>
        <taxon>Bacteria</taxon>
        <taxon>Bacillati</taxon>
        <taxon>Bacillota</taxon>
        <taxon>Bacilli</taxon>
        <taxon>Lactobacillales</taxon>
        <taxon>Lactobacillaceae</taxon>
        <taxon>Liquorilactobacillus</taxon>
    </lineage>
</organism>
<dbReference type="InterPro" id="IPR014904">
    <property type="entry name" value="YkuJ-like"/>
</dbReference>
<evidence type="ECO:0000313" key="1">
    <source>
        <dbReference type="EMBL" id="KRL97751.1"/>
    </source>
</evidence>
<dbReference type="GeneID" id="98308628"/>
<reference evidence="1 2" key="1">
    <citation type="journal article" date="2015" name="Genome Announc.">
        <title>Expanding the biotechnology potential of lactobacilli through comparative genomics of 213 strains and associated genera.</title>
        <authorList>
            <person name="Sun Z."/>
            <person name="Harris H.M."/>
            <person name="McCann A."/>
            <person name="Guo C."/>
            <person name="Argimon S."/>
            <person name="Zhang W."/>
            <person name="Yang X."/>
            <person name="Jeffery I.B."/>
            <person name="Cooney J.C."/>
            <person name="Kagawa T.F."/>
            <person name="Liu W."/>
            <person name="Song Y."/>
            <person name="Salvetti E."/>
            <person name="Wrobel A."/>
            <person name="Rasinkangas P."/>
            <person name="Parkhill J."/>
            <person name="Rea M.C."/>
            <person name="O'Sullivan O."/>
            <person name="Ritari J."/>
            <person name="Douillard F.P."/>
            <person name="Paul Ross R."/>
            <person name="Yang R."/>
            <person name="Briner A.E."/>
            <person name="Felis G.E."/>
            <person name="de Vos W.M."/>
            <person name="Barrangou R."/>
            <person name="Klaenhammer T.R."/>
            <person name="Caufield P.W."/>
            <person name="Cui Y."/>
            <person name="Zhang H."/>
            <person name="O'Toole P.W."/>
        </authorList>
    </citation>
    <scope>NUCLEOTIDE SEQUENCE [LARGE SCALE GENOMIC DNA]</scope>
    <source>
        <strain evidence="1 2">DSM 16230</strain>
    </source>
</reference>
<dbReference type="STRING" id="1423801.FD50_GL001318"/>
<dbReference type="InterPro" id="IPR038073">
    <property type="entry name" value="YkuJ-like_sf"/>
</dbReference>
<dbReference type="Pfam" id="PF08796">
    <property type="entry name" value="DUF1797"/>
    <property type="match status" value="1"/>
</dbReference>
<dbReference type="PATRIC" id="fig|1423801.4.peg.1349"/>
<dbReference type="OrthoDB" id="2361638at2"/>
<name>A0A0R1UX52_9LACO</name>